<protein>
    <submittedName>
        <fullName evidence="1">Uncharacterized protein</fullName>
    </submittedName>
</protein>
<keyword evidence="2" id="KW-1185">Reference proteome</keyword>
<accession>A0ABS0UBE2</accession>
<sequence>MNYNPIIRETNIIDTLYLLMKLRKVMIKDDWTYSCAGTDMEIRKWNNRCTNSLEMLYQLEKTLKDILNSTCSNNSSHFTFTYYINEVAVGFLLLYTSAKYPPHVPSINILTIHPGIRNTGYRLIEHAVNKSFEIGYSGNLKIIPMN</sequence>
<reference evidence="1 2" key="1">
    <citation type="submission" date="2020-08" db="EMBL/GenBank/DDBJ databases">
        <title>Description of Xenorhabdus lircayensis sp. nov., the symbiotic bacterium associated with the entomopathogenic nematode Steirnernema unicornum.</title>
        <authorList>
            <person name="Castaneda-Alvarez C."/>
            <person name="Prodan S."/>
            <person name="Zamorano A."/>
            <person name="San-Blas E."/>
            <person name="Aballay E."/>
        </authorList>
    </citation>
    <scope>NUCLEOTIDE SEQUENCE [LARGE SCALE GENOMIC DNA]</scope>
    <source>
        <strain evidence="1 2">VLS</strain>
    </source>
</reference>
<dbReference type="InterPro" id="IPR016181">
    <property type="entry name" value="Acyl_CoA_acyltransferase"/>
</dbReference>
<dbReference type="RefSeq" id="WP_198690774.1">
    <property type="nucleotide sequence ID" value="NZ_CAWPUD010000053.1"/>
</dbReference>
<evidence type="ECO:0000313" key="1">
    <source>
        <dbReference type="EMBL" id="MBI6550005.1"/>
    </source>
</evidence>
<evidence type="ECO:0000313" key="2">
    <source>
        <dbReference type="Proteomes" id="UP000696184"/>
    </source>
</evidence>
<comment type="caution">
    <text evidence="1">The sequence shown here is derived from an EMBL/GenBank/DDBJ whole genome shotgun (WGS) entry which is preliminary data.</text>
</comment>
<dbReference type="EMBL" id="JACOII010000053">
    <property type="protein sequence ID" value="MBI6550005.1"/>
    <property type="molecule type" value="Genomic_DNA"/>
</dbReference>
<name>A0ABS0UBE2_9GAMM</name>
<dbReference type="SUPFAM" id="SSF55729">
    <property type="entry name" value="Acyl-CoA N-acyltransferases (Nat)"/>
    <property type="match status" value="1"/>
</dbReference>
<gene>
    <name evidence="1" type="ORF">H8A87_15145</name>
</gene>
<proteinExistence type="predicted"/>
<dbReference type="Proteomes" id="UP000696184">
    <property type="component" value="Unassembled WGS sequence"/>
</dbReference>
<organism evidence="1 2">
    <name type="scientific">Xenorhabdus lircayensis</name>
    <dbReference type="NCBI Taxonomy" id="2763499"/>
    <lineage>
        <taxon>Bacteria</taxon>
        <taxon>Pseudomonadati</taxon>
        <taxon>Pseudomonadota</taxon>
        <taxon>Gammaproteobacteria</taxon>
        <taxon>Enterobacterales</taxon>
        <taxon>Morganellaceae</taxon>
        <taxon>Xenorhabdus</taxon>
    </lineage>
</organism>